<protein>
    <submittedName>
        <fullName evidence="1">Uncharacterized protein</fullName>
    </submittedName>
</protein>
<evidence type="ECO:0000313" key="2">
    <source>
        <dbReference type="Proteomes" id="UP000254939"/>
    </source>
</evidence>
<dbReference type="EMBL" id="NAAC01000043">
    <property type="protein sequence ID" value="RDJ03311.1"/>
    <property type="molecule type" value="Genomic_DNA"/>
</dbReference>
<accession>A0A370KFT7</accession>
<reference evidence="1 2" key="1">
    <citation type="submission" date="2017-03" db="EMBL/GenBank/DDBJ databases">
        <title>Genome analysis of Rhizobial strains effectives or ineffectives for nitrogen fixation isolated from bean seeds.</title>
        <authorList>
            <person name="Peralta H."/>
            <person name="Aguilar-Vera A."/>
            <person name="Mora Y."/>
            <person name="Vargas-Lagunas C."/>
            <person name="Girard L."/>
            <person name="Mora J."/>
        </authorList>
    </citation>
    <scope>NUCLEOTIDE SEQUENCE [LARGE SCALE GENOMIC DNA]</scope>
    <source>
        <strain evidence="1 2">CCGM3</strain>
    </source>
</reference>
<proteinExistence type="predicted"/>
<comment type="caution">
    <text evidence="1">The sequence shown here is derived from an EMBL/GenBank/DDBJ whole genome shotgun (WGS) entry which is preliminary data.</text>
</comment>
<dbReference type="AlphaFoldDB" id="A0A370KFT7"/>
<sequence length="79" mass="8842">MIHDWLEDKLEHMEREGFEVDTGAFEQQADMLRAEAQAEGYEASDLEGLCNGDIAAYLRDRRDGIARASLSGNILPDDV</sequence>
<evidence type="ECO:0000313" key="1">
    <source>
        <dbReference type="EMBL" id="RDJ03311.1"/>
    </source>
</evidence>
<gene>
    <name evidence="1" type="ORF">B5K06_30415</name>
</gene>
<dbReference type="Proteomes" id="UP000254939">
    <property type="component" value="Unassembled WGS sequence"/>
</dbReference>
<name>A0A370KFT7_9HYPH</name>
<organism evidence="1 2">
    <name type="scientific">Rhizobium grahamii</name>
    <dbReference type="NCBI Taxonomy" id="1120045"/>
    <lineage>
        <taxon>Bacteria</taxon>
        <taxon>Pseudomonadati</taxon>
        <taxon>Pseudomonadota</taxon>
        <taxon>Alphaproteobacteria</taxon>
        <taxon>Hyphomicrobiales</taxon>
        <taxon>Rhizobiaceae</taxon>
        <taxon>Rhizobium/Agrobacterium group</taxon>
        <taxon>Rhizobium</taxon>
    </lineage>
</organism>